<name>A0A645ARN9_9ZZZZ</name>
<comment type="caution">
    <text evidence="1">The sequence shown here is derived from an EMBL/GenBank/DDBJ whole genome shotgun (WGS) entry which is preliminary data.</text>
</comment>
<proteinExistence type="predicted"/>
<gene>
    <name evidence="1" type="ORF">SDC9_102526</name>
</gene>
<protein>
    <submittedName>
        <fullName evidence="1">Uncharacterized protein</fullName>
    </submittedName>
</protein>
<evidence type="ECO:0000313" key="1">
    <source>
        <dbReference type="EMBL" id="MPM55729.1"/>
    </source>
</evidence>
<sequence>MIPDLPLVHGDCIRHAGAVYEYPVYAASGQDGLHILPCETELEVGI</sequence>
<dbReference type="EMBL" id="VSSQ01015407">
    <property type="protein sequence ID" value="MPM55729.1"/>
    <property type="molecule type" value="Genomic_DNA"/>
</dbReference>
<accession>A0A645ARN9</accession>
<organism evidence="1">
    <name type="scientific">bioreactor metagenome</name>
    <dbReference type="NCBI Taxonomy" id="1076179"/>
    <lineage>
        <taxon>unclassified sequences</taxon>
        <taxon>metagenomes</taxon>
        <taxon>ecological metagenomes</taxon>
    </lineage>
</organism>
<dbReference type="AlphaFoldDB" id="A0A645ARN9"/>
<reference evidence="1" key="1">
    <citation type="submission" date="2019-08" db="EMBL/GenBank/DDBJ databases">
        <authorList>
            <person name="Kucharzyk K."/>
            <person name="Murdoch R.W."/>
            <person name="Higgins S."/>
            <person name="Loffler F."/>
        </authorList>
    </citation>
    <scope>NUCLEOTIDE SEQUENCE</scope>
</reference>